<reference evidence="2" key="1">
    <citation type="submission" date="2022-11" db="EMBL/GenBank/DDBJ databases">
        <authorList>
            <person name="Petersen C."/>
        </authorList>
    </citation>
    <scope>NUCLEOTIDE SEQUENCE</scope>
    <source>
        <strain evidence="2">IBT 30069</strain>
    </source>
</reference>
<name>A0A9W9KBV4_9EURO</name>
<feature type="compositionally biased region" description="Low complexity" evidence="1">
    <location>
        <begin position="38"/>
        <end position="59"/>
    </location>
</feature>
<reference evidence="2" key="2">
    <citation type="journal article" date="2023" name="IMA Fungus">
        <title>Comparative genomic study of the Penicillium genus elucidates a diverse pangenome and 15 lateral gene transfer events.</title>
        <authorList>
            <person name="Petersen C."/>
            <person name="Sorensen T."/>
            <person name="Nielsen M.R."/>
            <person name="Sondergaard T.E."/>
            <person name="Sorensen J.L."/>
            <person name="Fitzpatrick D.A."/>
            <person name="Frisvad J.C."/>
            <person name="Nielsen K.L."/>
        </authorList>
    </citation>
    <scope>NUCLEOTIDE SEQUENCE</scope>
    <source>
        <strain evidence="2">IBT 30069</strain>
    </source>
</reference>
<comment type="caution">
    <text evidence="2">The sequence shown here is derived from an EMBL/GenBank/DDBJ whole genome shotgun (WGS) entry which is preliminary data.</text>
</comment>
<feature type="compositionally biased region" description="Basic and acidic residues" evidence="1">
    <location>
        <begin position="92"/>
        <end position="102"/>
    </location>
</feature>
<proteinExistence type="predicted"/>
<accession>A0A9W9KBV4</accession>
<evidence type="ECO:0000256" key="1">
    <source>
        <dbReference type="SAM" id="MobiDB-lite"/>
    </source>
</evidence>
<keyword evidence="3" id="KW-1185">Reference proteome</keyword>
<dbReference type="AlphaFoldDB" id="A0A9W9KBV4"/>
<dbReference type="OrthoDB" id="4366014at2759"/>
<gene>
    <name evidence="2" type="ORF">N7456_006370</name>
</gene>
<protein>
    <submittedName>
        <fullName evidence="2">Uncharacterized protein</fullName>
    </submittedName>
</protein>
<evidence type="ECO:0000313" key="3">
    <source>
        <dbReference type="Proteomes" id="UP001149165"/>
    </source>
</evidence>
<dbReference type="Proteomes" id="UP001149165">
    <property type="component" value="Unassembled WGS sequence"/>
</dbReference>
<feature type="region of interest" description="Disordered" evidence="1">
    <location>
        <begin position="35"/>
        <end position="59"/>
    </location>
</feature>
<sequence>MNLLFPKAYHTPAALQDDPAPWATALKDQIKNKYKNRSSVSSSSTKTMSDAASTHSTVSTATTLKGSALDAKKKKWYSLNSKSSETLNSETKFVKDSDKEASQKAIHNEALASYFSTR</sequence>
<dbReference type="EMBL" id="JAPQKH010000004">
    <property type="protein sequence ID" value="KAJ5100318.1"/>
    <property type="molecule type" value="Genomic_DNA"/>
</dbReference>
<feature type="region of interest" description="Disordered" evidence="1">
    <location>
        <begin position="84"/>
        <end position="103"/>
    </location>
</feature>
<evidence type="ECO:0000313" key="2">
    <source>
        <dbReference type="EMBL" id="KAJ5100318.1"/>
    </source>
</evidence>
<organism evidence="2 3">
    <name type="scientific">Penicillium angulare</name>
    <dbReference type="NCBI Taxonomy" id="116970"/>
    <lineage>
        <taxon>Eukaryota</taxon>
        <taxon>Fungi</taxon>
        <taxon>Dikarya</taxon>
        <taxon>Ascomycota</taxon>
        <taxon>Pezizomycotina</taxon>
        <taxon>Eurotiomycetes</taxon>
        <taxon>Eurotiomycetidae</taxon>
        <taxon>Eurotiales</taxon>
        <taxon>Aspergillaceae</taxon>
        <taxon>Penicillium</taxon>
    </lineage>
</organism>